<keyword evidence="2" id="KW-0805">Transcription regulation</keyword>
<feature type="compositionally biased region" description="Basic residues" evidence="4">
    <location>
        <begin position="1"/>
        <end position="12"/>
    </location>
</feature>
<feature type="compositionally biased region" description="Polar residues" evidence="4">
    <location>
        <begin position="346"/>
        <end position="359"/>
    </location>
</feature>
<feature type="compositionally biased region" description="Polar residues" evidence="4">
    <location>
        <begin position="315"/>
        <end position="326"/>
    </location>
</feature>
<dbReference type="EMBL" id="JASUXU010000006">
    <property type="protein sequence ID" value="KAK0325771.1"/>
    <property type="molecule type" value="Genomic_DNA"/>
</dbReference>
<evidence type="ECO:0000313" key="8">
    <source>
        <dbReference type="Proteomes" id="UP001175353"/>
    </source>
</evidence>
<feature type="compositionally biased region" description="Low complexity" evidence="4">
    <location>
        <begin position="330"/>
        <end position="341"/>
    </location>
</feature>
<feature type="compositionally biased region" description="Low complexity" evidence="4">
    <location>
        <begin position="256"/>
        <end position="281"/>
    </location>
</feature>
<dbReference type="InterPro" id="IPR007282">
    <property type="entry name" value="NOT2/3/5_C"/>
</dbReference>
<evidence type="ECO:0000313" key="7">
    <source>
        <dbReference type="EMBL" id="KAK0988869.1"/>
    </source>
</evidence>
<dbReference type="AlphaFoldDB" id="A0AAN6QTX3"/>
<dbReference type="EMBL" id="JAUJLE010000077">
    <property type="protein sequence ID" value="KAK0988869.1"/>
    <property type="molecule type" value="Genomic_DNA"/>
</dbReference>
<organism evidence="7 8">
    <name type="scientific">Friedmanniomyces endolithicus</name>
    <dbReference type="NCBI Taxonomy" id="329885"/>
    <lineage>
        <taxon>Eukaryota</taxon>
        <taxon>Fungi</taxon>
        <taxon>Dikarya</taxon>
        <taxon>Ascomycota</taxon>
        <taxon>Pezizomycotina</taxon>
        <taxon>Dothideomycetes</taxon>
        <taxon>Dothideomycetidae</taxon>
        <taxon>Mycosphaerellales</taxon>
        <taxon>Teratosphaeriaceae</taxon>
        <taxon>Friedmanniomyces</taxon>
    </lineage>
</organism>
<evidence type="ECO:0000313" key="6">
    <source>
        <dbReference type="EMBL" id="KAK0325771.1"/>
    </source>
</evidence>
<dbReference type="GO" id="GO:0000289">
    <property type="term" value="P:nuclear-transcribed mRNA poly(A) tail shortening"/>
    <property type="evidence" value="ECO:0007669"/>
    <property type="project" value="UniProtKB-ARBA"/>
</dbReference>
<evidence type="ECO:0000256" key="4">
    <source>
        <dbReference type="SAM" id="MobiDB-lite"/>
    </source>
</evidence>
<feature type="domain" description="NOT2/NOT3/NOT5 C-terminal" evidence="5">
    <location>
        <begin position="474"/>
        <end position="603"/>
    </location>
</feature>
<dbReference type="GO" id="GO:0030015">
    <property type="term" value="C:CCR4-NOT core complex"/>
    <property type="evidence" value="ECO:0007669"/>
    <property type="project" value="InterPro"/>
</dbReference>
<protein>
    <submittedName>
        <fullName evidence="7">Transcriptional regulator</fullName>
    </submittedName>
</protein>
<accession>A0AAN6QTX3</accession>
<name>A0AAN6QTX3_9PEZI</name>
<evidence type="ECO:0000256" key="2">
    <source>
        <dbReference type="ARBA" id="ARBA00023015"/>
    </source>
</evidence>
<gene>
    <name evidence="7" type="primary">CDC36_2</name>
    <name evidence="6" type="synonym">CDC36_1</name>
    <name evidence="6" type="ORF">LTR82_003308</name>
    <name evidence="7" type="ORF">LTR91_009391</name>
</gene>
<comment type="similarity">
    <text evidence="1">Belongs to the CNOT2/3/5 family.</text>
</comment>
<keyword evidence="8" id="KW-1185">Reference proteome</keyword>
<reference evidence="7" key="2">
    <citation type="submission" date="2023-06" db="EMBL/GenBank/DDBJ databases">
        <title>Black Yeasts Isolated from many extreme environments.</title>
        <authorList>
            <person name="Coleine C."/>
            <person name="Stajich J.E."/>
            <person name="Selbmann L."/>
        </authorList>
    </citation>
    <scope>NUCLEOTIDE SEQUENCE</scope>
    <source>
        <strain evidence="7">CCFEE 5200</strain>
    </source>
</reference>
<dbReference type="Proteomes" id="UP001168146">
    <property type="component" value="Unassembled WGS sequence"/>
</dbReference>
<feature type="region of interest" description="Disordered" evidence="4">
    <location>
        <begin position="1"/>
        <end position="70"/>
    </location>
</feature>
<evidence type="ECO:0000259" key="5">
    <source>
        <dbReference type="Pfam" id="PF04153"/>
    </source>
</evidence>
<dbReference type="PANTHER" id="PTHR23326">
    <property type="entry name" value="CCR4 NOT-RELATED"/>
    <property type="match status" value="1"/>
</dbReference>
<keyword evidence="3" id="KW-0804">Transcription</keyword>
<dbReference type="Pfam" id="PF04153">
    <property type="entry name" value="NOT2_3_5_C"/>
    <property type="match status" value="1"/>
</dbReference>
<evidence type="ECO:0000256" key="3">
    <source>
        <dbReference type="ARBA" id="ARBA00023163"/>
    </source>
</evidence>
<evidence type="ECO:0000256" key="1">
    <source>
        <dbReference type="ARBA" id="ARBA00007682"/>
    </source>
</evidence>
<comment type="caution">
    <text evidence="7">The sequence shown here is derived from an EMBL/GenBank/DDBJ whole genome shotgun (WGS) entry which is preliminary data.</text>
</comment>
<feature type="compositionally biased region" description="Polar residues" evidence="4">
    <location>
        <begin position="49"/>
        <end position="62"/>
    </location>
</feature>
<dbReference type="Gene3D" id="2.30.30.1020">
    <property type="entry name" value="CCR4-NOT complex subunit 2/3/5, C-terminal domain"/>
    <property type="match status" value="1"/>
</dbReference>
<feature type="region of interest" description="Disordered" evidence="4">
    <location>
        <begin position="256"/>
        <end position="385"/>
    </location>
</feature>
<proteinExistence type="inferred from homology"/>
<reference evidence="6" key="1">
    <citation type="submission" date="2021-12" db="EMBL/GenBank/DDBJ databases">
        <title>Black yeast isolated from Biological Soil Crust.</title>
        <authorList>
            <person name="Kurbessoian T."/>
        </authorList>
    </citation>
    <scope>NUCLEOTIDE SEQUENCE</scope>
    <source>
        <strain evidence="6">CCFEE 5208</strain>
    </source>
</reference>
<dbReference type="Proteomes" id="UP001175353">
    <property type="component" value="Unassembled WGS sequence"/>
</dbReference>
<feature type="compositionally biased region" description="Low complexity" evidence="4">
    <location>
        <begin position="364"/>
        <end position="378"/>
    </location>
</feature>
<sequence length="673" mass="69385">MSPQKPRRRKRNYLSAPPDLWAPSQDGAGGDADGAGDSNGLADAEDSAADSTLTHNLPSQNHNPDHDPFYSSLFPPAPYAMNAFPAVAATAAQRPTPTLRNTQKSAVGNGLGGGIGGGWGGGTAVGGGGGGAAAAAAAAAGGAGGGNGAGFGLGGALEAGLGGGLGSRPAQLSGFAQVMGGGQAPIDMSFTYETSQHWYSTGVAATIYALHHRPRGRTMTADLFSDSDFPSLGGGPRPAPSSAAAAGWHANTIRQLSQSQVQPPQSQPQQQQRAPSTAPSQHSIDAFDGQRASQPSVERTEDAFPPLGGQVNGDALQSNGLGSSIASPDGAQAQQNGQQAQLPIRNPSNTYQQQPQQAPIGSGQPASQPQQQLQSTAQNGQAPPANIKRYADMTEDEKYGLTGLLAAFEARRALEAGQPVDDTLPPAMRNGVMLGQDLSTLGMDLDSPEPIYPTFTPFPLPPERSSGSNFDFFERNVVPDFTLPSAYTVTNVPPLERRMGAFSDETLFSIFYQNPNDYRQELAAIELTGRDWRWHKILRQWLQKDTREVSAGSLPIVDLAPTLPVAAPTVRLGERTERGVYVFFDAMNWQRQRREFVLDYGELDHKHAGGGGQVVPGMGANGMGGGGGGGAVGPAPGLGGGGPVQPPGGLGGLSGGGVVGSVVGAQQRGVVGA</sequence>
<dbReference type="InterPro" id="IPR038635">
    <property type="entry name" value="CCR4-NOT_su2/3/5_C_sf"/>
</dbReference>
<dbReference type="InterPro" id="IPR040168">
    <property type="entry name" value="Not2/3/5"/>
</dbReference>
<dbReference type="GO" id="GO:0006355">
    <property type="term" value="P:regulation of DNA-templated transcription"/>
    <property type="evidence" value="ECO:0007669"/>
    <property type="project" value="InterPro"/>
</dbReference>